<dbReference type="EMBL" id="JAJJMB010008110">
    <property type="protein sequence ID" value="KAI3925409.1"/>
    <property type="molecule type" value="Genomic_DNA"/>
</dbReference>
<sequence>MNLCKSFAINLSSSQSTIRRLCIALQSSHLFSTSSSSSPSPESELLVSESKDDDNNYKEPFRFEIGHKLQPQKYTGNLDWPKPSEIPWQSNKANSVNLIGSISMPVQLQDEYPDRKSTVISILLRDSAPHLRIPIIFKGFLADIAAEHLKEKDVIHVAGHLSGDSLPPKLVKEYGHFGIQVMAHSISFIKEPFQGNQTYTTYTQGEQTSGQPVNTLKDTLWRDLFDNPSQWADYRKDKLNRLVKPKHPDFKHKDSGQPLWINSAPNWAISELQITSGKEGEESSLSSAQQPVGSSWINSKKKLGSTDSRSGKLTVKAPDFIHKDTCEALRLDSSPTRVLGKLPPASKPKDESEESWKNLIESPDKWVDIRSEKVNIKEPDFLHKDTGYALWLSNAPTWVLQKLLPPKRL</sequence>
<feature type="region of interest" description="Disordered" evidence="2">
    <location>
        <begin position="278"/>
        <end position="310"/>
    </location>
</feature>
<comment type="caution">
    <text evidence="3">The sequence shown here is derived from an EMBL/GenBank/DDBJ whole genome shotgun (WGS) entry which is preliminary data.</text>
</comment>
<keyword evidence="1" id="KW-0238">DNA-binding</keyword>
<evidence type="ECO:0000313" key="4">
    <source>
        <dbReference type="Proteomes" id="UP001202328"/>
    </source>
</evidence>
<dbReference type="GO" id="GO:0006264">
    <property type="term" value="P:mitochondrial DNA replication"/>
    <property type="evidence" value="ECO:0007669"/>
    <property type="project" value="TreeGrafter"/>
</dbReference>
<name>A0AAD4XK26_9MAGN</name>
<feature type="compositionally biased region" description="Polar residues" evidence="2">
    <location>
        <begin position="288"/>
        <end position="298"/>
    </location>
</feature>
<protein>
    <submittedName>
        <fullName evidence="3">Uncharacterized protein</fullName>
    </submittedName>
</protein>
<accession>A0AAD4XK26</accession>
<dbReference type="AlphaFoldDB" id="A0AAD4XK26"/>
<evidence type="ECO:0000313" key="3">
    <source>
        <dbReference type="EMBL" id="KAI3925409.1"/>
    </source>
</evidence>
<reference evidence="3" key="1">
    <citation type="submission" date="2022-04" db="EMBL/GenBank/DDBJ databases">
        <title>A functionally conserved STORR gene fusion in Papaver species that diverged 16.8 million years ago.</title>
        <authorList>
            <person name="Catania T."/>
        </authorList>
    </citation>
    <scope>NUCLEOTIDE SEQUENCE</scope>
    <source>
        <strain evidence="3">S-188037</strain>
    </source>
</reference>
<organism evidence="3 4">
    <name type="scientific">Papaver atlanticum</name>
    <dbReference type="NCBI Taxonomy" id="357466"/>
    <lineage>
        <taxon>Eukaryota</taxon>
        <taxon>Viridiplantae</taxon>
        <taxon>Streptophyta</taxon>
        <taxon>Embryophyta</taxon>
        <taxon>Tracheophyta</taxon>
        <taxon>Spermatophyta</taxon>
        <taxon>Magnoliopsida</taxon>
        <taxon>Ranunculales</taxon>
        <taxon>Papaveraceae</taxon>
        <taxon>Papaveroideae</taxon>
        <taxon>Papaver</taxon>
    </lineage>
</organism>
<dbReference type="InterPro" id="IPR011344">
    <property type="entry name" value="ssDNA-bd"/>
</dbReference>
<dbReference type="PANTHER" id="PTHR10302:SF23">
    <property type="entry name" value="PROTEIN OSB4, CHLOROPLASTIC"/>
    <property type="match status" value="1"/>
</dbReference>
<gene>
    <name evidence="3" type="ORF">MKW98_015757</name>
</gene>
<dbReference type="PROSITE" id="PS50935">
    <property type="entry name" value="SSB"/>
    <property type="match status" value="1"/>
</dbReference>
<dbReference type="GO" id="GO:0003697">
    <property type="term" value="F:single-stranded DNA binding"/>
    <property type="evidence" value="ECO:0007669"/>
    <property type="project" value="InterPro"/>
</dbReference>
<dbReference type="PANTHER" id="PTHR10302">
    <property type="entry name" value="SINGLE-STRANDED DNA-BINDING PROTEIN"/>
    <property type="match status" value="1"/>
</dbReference>
<proteinExistence type="predicted"/>
<dbReference type="InterPro" id="IPR000424">
    <property type="entry name" value="Primosome_PriB/ssb"/>
</dbReference>
<feature type="compositionally biased region" description="Low complexity" evidence="2">
    <location>
        <begin position="31"/>
        <end position="48"/>
    </location>
</feature>
<feature type="region of interest" description="Disordered" evidence="2">
    <location>
        <begin position="31"/>
        <end position="53"/>
    </location>
</feature>
<dbReference type="Proteomes" id="UP001202328">
    <property type="component" value="Unassembled WGS sequence"/>
</dbReference>
<keyword evidence="4" id="KW-1185">Reference proteome</keyword>
<evidence type="ECO:0000256" key="1">
    <source>
        <dbReference type="PROSITE-ProRule" id="PRU00252"/>
    </source>
</evidence>
<dbReference type="GO" id="GO:0042645">
    <property type="term" value="C:mitochondrial nucleoid"/>
    <property type="evidence" value="ECO:0007669"/>
    <property type="project" value="TreeGrafter"/>
</dbReference>
<evidence type="ECO:0000256" key="2">
    <source>
        <dbReference type="SAM" id="MobiDB-lite"/>
    </source>
</evidence>